<feature type="compositionally biased region" description="Basic and acidic residues" evidence="1">
    <location>
        <begin position="81"/>
        <end position="92"/>
    </location>
</feature>
<organism evidence="2 3">
    <name type="scientific">Stylosanthes scabra</name>
    <dbReference type="NCBI Taxonomy" id="79078"/>
    <lineage>
        <taxon>Eukaryota</taxon>
        <taxon>Viridiplantae</taxon>
        <taxon>Streptophyta</taxon>
        <taxon>Embryophyta</taxon>
        <taxon>Tracheophyta</taxon>
        <taxon>Spermatophyta</taxon>
        <taxon>Magnoliopsida</taxon>
        <taxon>eudicotyledons</taxon>
        <taxon>Gunneridae</taxon>
        <taxon>Pentapetalae</taxon>
        <taxon>rosids</taxon>
        <taxon>fabids</taxon>
        <taxon>Fabales</taxon>
        <taxon>Fabaceae</taxon>
        <taxon>Papilionoideae</taxon>
        <taxon>50 kb inversion clade</taxon>
        <taxon>dalbergioids sensu lato</taxon>
        <taxon>Dalbergieae</taxon>
        <taxon>Pterocarpus clade</taxon>
        <taxon>Stylosanthes</taxon>
    </lineage>
</organism>
<reference evidence="2 3" key="1">
    <citation type="journal article" date="2023" name="Plants (Basel)">
        <title>Bridging the Gap: Combining Genomics and Transcriptomics Approaches to Understand Stylosanthes scabra, an Orphan Legume from the Brazilian Caatinga.</title>
        <authorList>
            <person name="Ferreira-Neto J.R.C."/>
            <person name="da Silva M.D."/>
            <person name="Binneck E."/>
            <person name="de Melo N.F."/>
            <person name="da Silva R.H."/>
            <person name="de Melo A.L.T.M."/>
            <person name="Pandolfi V."/>
            <person name="Bustamante F.O."/>
            <person name="Brasileiro-Vidal A.C."/>
            <person name="Benko-Iseppon A.M."/>
        </authorList>
    </citation>
    <scope>NUCLEOTIDE SEQUENCE [LARGE SCALE GENOMIC DNA]</scope>
    <source>
        <tissue evidence="2">Leaves</tissue>
    </source>
</reference>
<evidence type="ECO:0000256" key="1">
    <source>
        <dbReference type="SAM" id="MobiDB-lite"/>
    </source>
</evidence>
<proteinExistence type="predicted"/>
<feature type="region of interest" description="Disordered" evidence="1">
    <location>
        <begin position="71"/>
        <end position="92"/>
    </location>
</feature>
<evidence type="ECO:0000313" key="2">
    <source>
        <dbReference type="EMBL" id="MED6189644.1"/>
    </source>
</evidence>
<dbReference type="EMBL" id="JASCZI010183711">
    <property type="protein sequence ID" value="MED6189644.1"/>
    <property type="molecule type" value="Genomic_DNA"/>
</dbReference>
<evidence type="ECO:0000313" key="3">
    <source>
        <dbReference type="Proteomes" id="UP001341840"/>
    </source>
</evidence>
<gene>
    <name evidence="2" type="ORF">PIB30_098065</name>
</gene>
<keyword evidence="3" id="KW-1185">Reference proteome</keyword>
<accession>A0ABU6WWE6</accession>
<comment type="caution">
    <text evidence="2">The sequence shown here is derived from an EMBL/GenBank/DDBJ whole genome shotgun (WGS) entry which is preliminary data.</text>
</comment>
<name>A0ABU6WWE6_9FABA</name>
<protein>
    <submittedName>
        <fullName evidence="2">Uncharacterized protein</fullName>
    </submittedName>
</protein>
<sequence length="92" mass="10166">MGYMYSEMDCAKKKIKDAFQGVEASYKPLWEFDTQNHVTLPPEGDGGKDGGPLIDLEIPLLDDDAFNELLNYPPSGNQNAGKHDDHDVNGLL</sequence>
<dbReference type="Proteomes" id="UP001341840">
    <property type="component" value="Unassembled WGS sequence"/>
</dbReference>